<evidence type="ECO:0000256" key="5">
    <source>
        <dbReference type="ARBA" id="ARBA00022553"/>
    </source>
</evidence>
<dbReference type="InterPro" id="IPR004358">
    <property type="entry name" value="Sig_transdc_His_kin-like_C"/>
</dbReference>
<evidence type="ECO:0000256" key="3">
    <source>
        <dbReference type="ARBA" id="ARBA00012438"/>
    </source>
</evidence>
<dbReference type="InterPro" id="IPR005467">
    <property type="entry name" value="His_kinase_dom"/>
</dbReference>
<dbReference type="RefSeq" id="WP_146226583.1">
    <property type="nucleotide sequence ID" value="NZ_QJSZ01000005.1"/>
</dbReference>
<keyword evidence="6 14" id="KW-0808">Transferase</keyword>
<dbReference type="PANTHER" id="PTHR45453:SF2">
    <property type="entry name" value="HISTIDINE KINASE"/>
    <property type="match status" value="1"/>
</dbReference>
<evidence type="ECO:0000256" key="7">
    <source>
        <dbReference type="ARBA" id="ARBA00022692"/>
    </source>
</evidence>
<comment type="subcellular location">
    <subcellularLocation>
        <location evidence="2">Cell membrane</location>
        <topology evidence="2">Multi-pass membrane protein</topology>
    </subcellularLocation>
</comment>
<gene>
    <name evidence="14" type="primary">graS</name>
    <name evidence="14" type="ORF">CB4_02928</name>
</gene>
<dbReference type="SUPFAM" id="SSF55874">
    <property type="entry name" value="ATPase domain of HSP90 chaperone/DNA topoisomerase II/histidine kinase"/>
    <property type="match status" value="1"/>
</dbReference>
<evidence type="ECO:0000256" key="2">
    <source>
        <dbReference type="ARBA" id="ARBA00004651"/>
    </source>
</evidence>
<keyword evidence="4" id="KW-1003">Cell membrane</keyword>
<dbReference type="Gene3D" id="3.30.565.10">
    <property type="entry name" value="Histidine kinase-like ATPase, C-terminal domain"/>
    <property type="match status" value="1"/>
</dbReference>
<keyword evidence="8" id="KW-0547">Nucleotide-binding</keyword>
<evidence type="ECO:0000313" key="15">
    <source>
        <dbReference type="Proteomes" id="UP000217696"/>
    </source>
</evidence>
<evidence type="ECO:0000256" key="1">
    <source>
        <dbReference type="ARBA" id="ARBA00000085"/>
    </source>
</evidence>
<organism evidence="14 15">
    <name type="scientific">Aneurinibacillus soli</name>
    <dbReference type="NCBI Taxonomy" id="1500254"/>
    <lineage>
        <taxon>Bacteria</taxon>
        <taxon>Bacillati</taxon>
        <taxon>Bacillota</taxon>
        <taxon>Bacilli</taxon>
        <taxon>Bacillales</taxon>
        <taxon>Paenibacillaceae</taxon>
        <taxon>Aneurinibacillus group</taxon>
        <taxon>Aneurinibacillus</taxon>
    </lineage>
</organism>
<dbReference type="KEGG" id="asoc:CB4_02928"/>
<evidence type="ECO:0000256" key="4">
    <source>
        <dbReference type="ARBA" id="ARBA00022475"/>
    </source>
</evidence>
<keyword evidence="10" id="KW-0067">ATP-binding</keyword>
<dbReference type="EC" id="2.7.13.3" evidence="3"/>
<evidence type="ECO:0000256" key="11">
    <source>
        <dbReference type="ARBA" id="ARBA00022989"/>
    </source>
</evidence>
<keyword evidence="12" id="KW-0902">Two-component regulatory system</keyword>
<evidence type="ECO:0000256" key="9">
    <source>
        <dbReference type="ARBA" id="ARBA00022777"/>
    </source>
</evidence>
<dbReference type="SMART" id="SM00387">
    <property type="entry name" value="HATPase_c"/>
    <property type="match status" value="1"/>
</dbReference>
<dbReference type="InterPro" id="IPR036890">
    <property type="entry name" value="HATPase_C_sf"/>
</dbReference>
<keyword evidence="9 14" id="KW-0418">Kinase</keyword>
<sequence>MEHIYEEKKETLEFMTSWFHDIKTPISVSRLVIENKTGKDPARVLDSLDEELDKIEHHIERALYYARIDDFSRDYLIHDISLESLVKQAVKNNAKTFISKRIQIKLHDLEYEVMSDKKWLSFILNQILSNALKYTETEGTIEIYGLETREEKMLKIRDTGMGIPVEDVSRVFDKGFTGQNGRKYEKATGMGLYLARKLARKLGHDITVTSEYDSYTEVTLHFPKLNDSYANLTNM</sequence>
<evidence type="ECO:0000256" key="10">
    <source>
        <dbReference type="ARBA" id="ARBA00022840"/>
    </source>
</evidence>
<dbReference type="InterPro" id="IPR003594">
    <property type="entry name" value="HATPase_dom"/>
</dbReference>
<evidence type="ECO:0000313" key="14">
    <source>
        <dbReference type="EMBL" id="BAU28753.1"/>
    </source>
</evidence>
<keyword evidence="5" id="KW-0597">Phosphoprotein</keyword>
<dbReference type="CDD" id="cd00082">
    <property type="entry name" value="HisKA"/>
    <property type="match status" value="1"/>
</dbReference>
<proteinExistence type="predicted"/>
<evidence type="ECO:0000256" key="12">
    <source>
        <dbReference type="ARBA" id="ARBA00023012"/>
    </source>
</evidence>
<dbReference type="OrthoDB" id="9780487at2"/>
<accession>A0A0U5AYE1</accession>
<dbReference type="PROSITE" id="PS50109">
    <property type="entry name" value="HIS_KIN"/>
    <property type="match status" value="1"/>
</dbReference>
<dbReference type="InterPro" id="IPR003661">
    <property type="entry name" value="HisK_dim/P_dom"/>
</dbReference>
<dbReference type="Proteomes" id="UP000217696">
    <property type="component" value="Chromosome"/>
</dbReference>
<dbReference type="PRINTS" id="PR00344">
    <property type="entry name" value="BCTRLSENSOR"/>
</dbReference>
<dbReference type="AlphaFoldDB" id="A0A0U5AYE1"/>
<evidence type="ECO:0000256" key="13">
    <source>
        <dbReference type="ARBA" id="ARBA00023136"/>
    </source>
</evidence>
<comment type="catalytic activity">
    <reaction evidence="1">
        <text>ATP + protein L-histidine = ADP + protein N-phospho-L-histidine.</text>
        <dbReference type="EC" id="2.7.13.3"/>
    </reaction>
</comment>
<evidence type="ECO:0000256" key="8">
    <source>
        <dbReference type="ARBA" id="ARBA00022741"/>
    </source>
</evidence>
<dbReference type="InterPro" id="IPR050351">
    <property type="entry name" value="BphY/WalK/GraS-like"/>
</dbReference>
<keyword evidence="13" id="KW-0472">Membrane</keyword>
<evidence type="ECO:0000256" key="6">
    <source>
        <dbReference type="ARBA" id="ARBA00022679"/>
    </source>
</evidence>
<name>A0A0U5AYE1_9BACL</name>
<protein>
    <recommendedName>
        <fullName evidence="3">histidine kinase</fullName>
        <ecNumber evidence="3">2.7.13.3</ecNumber>
    </recommendedName>
</protein>
<keyword evidence="15" id="KW-1185">Reference proteome</keyword>
<dbReference type="GO" id="GO:0005524">
    <property type="term" value="F:ATP binding"/>
    <property type="evidence" value="ECO:0007669"/>
    <property type="project" value="UniProtKB-KW"/>
</dbReference>
<keyword evidence="7" id="KW-0812">Transmembrane</keyword>
<dbReference type="EMBL" id="AP017312">
    <property type="protein sequence ID" value="BAU28753.1"/>
    <property type="molecule type" value="Genomic_DNA"/>
</dbReference>
<dbReference type="PANTHER" id="PTHR45453">
    <property type="entry name" value="PHOSPHATE REGULON SENSOR PROTEIN PHOR"/>
    <property type="match status" value="1"/>
</dbReference>
<reference evidence="14 15" key="1">
    <citation type="submission" date="2015-12" db="EMBL/GenBank/DDBJ databases">
        <title>Genome sequence of Aneurinibacillus soli.</title>
        <authorList>
            <person name="Lee J.S."/>
            <person name="Lee K.C."/>
            <person name="Kim K.K."/>
            <person name="Lee B.W."/>
        </authorList>
    </citation>
    <scope>NUCLEOTIDE SEQUENCE [LARGE SCALE GENOMIC DNA]</scope>
    <source>
        <strain evidence="14 15">CB4</strain>
    </source>
</reference>
<dbReference type="GO" id="GO:0005886">
    <property type="term" value="C:plasma membrane"/>
    <property type="evidence" value="ECO:0007669"/>
    <property type="project" value="UniProtKB-SubCell"/>
</dbReference>
<dbReference type="GO" id="GO:0000155">
    <property type="term" value="F:phosphorelay sensor kinase activity"/>
    <property type="evidence" value="ECO:0007669"/>
    <property type="project" value="InterPro"/>
</dbReference>
<dbReference type="GO" id="GO:0004721">
    <property type="term" value="F:phosphoprotein phosphatase activity"/>
    <property type="evidence" value="ECO:0007669"/>
    <property type="project" value="TreeGrafter"/>
</dbReference>
<keyword evidence="11" id="KW-1133">Transmembrane helix</keyword>
<dbReference type="GO" id="GO:0016036">
    <property type="term" value="P:cellular response to phosphate starvation"/>
    <property type="evidence" value="ECO:0007669"/>
    <property type="project" value="TreeGrafter"/>
</dbReference>
<dbReference type="Pfam" id="PF02518">
    <property type="entry name" value="HATPase_c"/>
    <property type="match status" value="1"/>
</dbReference>